<dbReference type="Proteomes" id="UP000031036">
    <property type="component" value="Unassembled WGS sequence"/>
</dbReference>
<gene>
    <name evidence="1" type="ORF">Tcan_14890</name>
</gene>
<name>A0A0B2V0Y1_TOXCA</name>
<reference evidence="1 2" key="1">
    <citation type="submission" date="2014-11" db="EMBL/GenBank/DDBJ databases">
        <title>Genetic blueprint of the zoonotic pathogen Toxocara canis.</title>
        <authorList>
            <person name="Zhu X.-Q."/>
            <person name="Korhonen P.K."/>
            <person name="Cai H."/>
            <person name="Young N.D."/>
            <person name="Nejsum P."/>
            <person name="von Samson-Himmelstjerna G."/>
            <person name="Boag P.R."/>
            <person name="Tan P."/>
            <person name="Li Q."/>
            <person name="Min J."/>
            <person name="Yang Y."/>
            <person name="Wang X."/>
            <person name="Fang X."/>
            <person name="Hall R.S."/>
            <person name="Hofmann A."/>
            <person name="Sternberg P.W."/>
            <person name="Jex A.R."/>
            <person name="Gasser R.B."/>
        </authorList>
    </citation>
    <scope>NUCLEOTIDE SEQUENCE [LARGE SCALE GENOMIC DNA]</scope>
    <source>
        <strain evidence="1">PN_DK_2014</strain>
    </source>
</reference>
<protein>
    <submittedName>
        <fullName evidence="1">Uncharacterized protein</fullName>
    </submittedName>
</protein>
<proteinExistence type="predicted"/>
<evidence type="ECO:0000313" key="2">
    <source>
        <dbReference type="Proteomes" id="UP000031036"/>
    </source>
</evidence>
<keyword evidence="2" id="KW-1185">Reference proteome</keyword>
<sequence length="107" mass="11978">MRPVDAAIFCCIWSGIVGLRLSDESRARRYSLPFSGPDFANLRRYGDEAKLLSPLVVSDRSGGLLARDFVVLLPSDRGGRNESLAGRSVLANSPSRFRDWLKIGWHW</sequence>
<comment type="caution">
    <text evidence="1">The sequence shown here is derived from an EMBL/GenBank/DDBJ whole genome shotgun (WGS) entry which is preliminary data.</text>
</comment>
<evidence type="ECO:0000313" key="1">
    <source>
        <dbReference type="EMBL" id="KHN77006.1"/>
    </source>
</evidence>
<dbReference type="AlphaFoldDB" id="A0A0B2V0Y1"/>
<organism evidence="1 2">
    <name type="scientific">Toxocara canis</name>
    <name type="common">Canine roundworm</name>
    <dbReference type="NCBI Taxonomy" id="6265"/>
    <lineage>
        <taxon>Eukaryota</taxon>
        <taxon>Metazoa</taxon>
        <taxon>Ecdysozoa</taxon>
        <taxon>Nematoda</taxon>
        <taxon>Chromadorea</taxon>
        <taxon>Rhabditida</taxon>
        <taxon>Spirurina</taxon>
        <taxon>Ascaridomorpha</taxon>
        <taxon>Ascaridoidea</taxon>
        <taxon>Toxocaridae</taxon>
        <taxon>Toxocara</taxon>
    </lineage>
</organism>
<accession>A0A0B2V0Y1</accession>
<dbReference type="EMBL" id="JPKZ01002387">
    <property type="protein sequence ID" value="KHN77006.1"/>
    <property type="molecule type" value="Genomic_DNA"/>
</dbReference>